<reference evidence="5 6" key="1">
    <citation type="submission" date="2016-05" db="EMBL/GenBank/DDBJ databases">
        <title>A degradative enzymes factory behind the ericoid mycorrhizal symbiosis.</title>
        <authorList>
            <consortium name="DOE Joint Genome Institute"/>
            <person name="Martino E."/>
            <person name="Morin E."/>
            <person name="Grelet G."/>
            <person name="Kuo A."/>
            <person name="Kohler A."/>
            <person name="Daghino S."/>
            <person name="Barry K."/>
            <person name="Choi C."/>
            <person name="Cichocki N."/>
            <person name="Clum A."/>
            <person name="Copeland A."/>
            <person name="Hainaut M."/>
            <person name="Haridas S."/>
            <person name="Labutti K."/>
            <person name="Lindquist E."/>
            <person name="Lipzen A."/>
            <person name="Khouja H.-R."/>
            <person name="Murat C."/>
            <person name="Ohm R."/>
            <person name="Olson A."/>
            <person name="Spatafora J."/>
            <person name="Veneault-Fourrey C."/>
            <person name="Henrissat B."/>
            <person name="Grigoriev I."/>
            <person name="Martin F."/>
            <person name="Perotto S."/>
        </authorList>
    </citation>
    <scope>NUCLEOTIDE SEQUENCE [LARGE SCALE GENOMIC DNA]</scope>
    <source>
        <strain evidence="5 6">UAMH 7357</strain>
    </source>
</reference>
<sequence>MVPQPLPVISSTASSAASLGLATSPESLQLQAIERARESFARLPKDHAIFMQCLQGNETISDVLTAVSRSHRSYSRKKSNRALHNFQQYTTWLRSMSEAVDIVVQTQAGIGCPLWAPIKFALKISTDYNEAASQILRIITKIAENLPRFEVYQKLQTEPLLQASLLNIFSEVVEFSVLVSRYFSRNTVIRLVRQVQCPFEREFGEILQRLDRHSKVVDKTAVAVEMLKASEYRKRQEHAAQAALKLQIESWMKAANMRVVHEAQVKNKLPGTCEWIWSNNVFQEWANLSSQTPSDRLLIVHGTHGCGKSMLASAIVSRYRAQARRCLFFAFSGSDPCRQSSESLIRSCLWQMLQYAPESNVLDILTQLMAKHETLEDDFWNAMSMISGREPVWIVIDGVDESPGSCDVLIQRLVELLTQKPKLRAISLGRSYVLTRTIPNIKFSIEMGSGFTKQDIDAYITAGVLKDALLSKNNLKDTFSDTLKKKAGGMFLWAKLMIDHLSRSANRDEAFNRLEDVPQGLEMAYIIILSRLADQLDSRDLSFVKHILEVIIIARRPLRIEEARIAHALVSGEGSTYLERLDTRLEQKIFDLCGGLVVIVNGYLCIIHFSLTELLTRHTKDWPHNCNDRSHQFRVCIDRVHQGLGVGSLGYLGALDYGSPLLDANSFSELPRQHKFLDYASKHILFHLRYADITELAPSLIGCILSRNCIPWIEYFFLATFDLGTGLDDMDYHHLTEKFNVLRKGPDKPEIDPLKTKWIDAGRDFKIKVQQKIAVVGERSIYGAFLMLINHLLKDVPGWDSLNIASTKPVQIQTDDEDSEDDSEIYFHSGGHDCDRILDNDSEANIPIEESQSLSIATMDTNKETTPKALWEAPSTA</sequence>
<dbReference type="Pfam" id="PF24809">
    <property type="entry name" value="DUF7708"/>
    <property type="match status" value="1"/>
</dbReference>
<dbReference type="Gene3D" id="3.40.50.300">
    <property type="entry name" value="P-loop containing nucleotide triphosphate hydrolases"/>
    <property type="match status" value="1"/>
</dbReference>
<evidence type="ECO:0000256" key="1">
    <source>
        <dbReference type="ARBA" id="ARBA00022737"/>
    </source>
</evidence>
<evidence type="ECO:0000259" key="4">
    <source>
        <dbReference type="Pfam" id="PF24883"/>
    </source>
</evidence>
<dbReference type="EMBL" id="KZ613484">
    <property type="protein sequence ID" value="PMD20713.1"/>
    <property type="molecule type" value="Genomic_DNA"/>
</dbReference>
<gene>
    <name evidence="5" type="ORF">NA56DRAFT_704515</name>
</gene>
<dbReference type="AlphaFoldDB" id="A0A2J6Q394"/>
<evidence type="ECO:0000313" key="5">
    <source>
        <dbReference type="EMBL" id="PMD20713.1"/>
    </source>
</evidence>
<dbReference type="PANTHER" id="PTHR10039:SF17">
    <property type="entry name" value="FUNGAL STAND N-TERMINAL GOODBYE DOMAIN-CONTAINING PROTEIN-RELATED"/>
    <property type="match status" value="1"/>
</dbReference>
<accession>A0A2J6Q394</accession>
<feature type="domain" description="DUF7708" evidence="3">
    <location>
        <begin position="89"/>
        <end position="224"/>
    </location>
</feature>
<dbReference type="InterPro" id="IPR027417">
    <property type="entry name" value="P-loop_NTPase"/>
</dbReference>
<dbReference type="STRING" id="1745343.A0A2J6Q394"/>
<keyword evidence="1" id="KW-0677">Repeat</keyword>
<evidence type="ECO:0000259" key="3">
    <source>
        <dbReference type="Pfam" id="PF24809"/>
    </source>
</evidence>
<feature type="domain" description="Nephrocystin 3-like N-terminal" evidence="4">
    <location>
        <begin position="271"/>
        <end position="423"/>
    </location>
</feature>
<dbReference type="PANTHER" id="PTHR10039">
    <property type="entry name" value="AMELOGENIN"/>
    <property type="match status" value="1"/>
</dbReference>
<evidence type="ECO:0000256" key="2">
    <source>
        <dbReference type="SAM" id="MobiDB-lite"/>
    </source>
</evidence>
<dbReference type="InterPro" id="IPR056125">
    <property type="entry name" value="DUF7708"/>
</dbReference>
<evidence type="ECO:0000313" key="6">
    <source>
        <dbReference type="Proteomes" id="UP000235672"/>
    </source>
</evidence>
<protein>
    <submittedName>
        <fullName evidence="5">Uncharacterized protein</fullName>
    </submittedName>
</protein>
<organism evidence="5 6">
    <name type="scientific">Hyaloscypha hepaticicola</name>
    <dbReference type="NCBI Taxonomy" id="2082293"/>
    <lineage>
        <taxon>Eukaryota</taxon>
        <taxon>Fungi</taxon>
        <taxon>Dikarya</taxon>
        <taxon>Ascomycota</taxon>
        <taxon>Pezizomycotina</taxon>
        <taxon>Leotiomycetes</taxon>
        <taxon>Helotiales</taxon>
        <taxon>Hyaloscyphaceae</taxon>
        <taxon>Hyaloscypha</taxon>
    </lineage>
</organism>
<keyword evidence="6" id="KW-1185">Reference proteome</keyword>
<dbReference type="OrthoDB" id="1658288at2759"/>
<dbReference type="SUPFAM" id="SSF52540">
    <property type="entry name" value="P-loop containing nucleoside triphosphate hydrolases"/>
    <property type="match status" value="1"/>
</dbReference>
<dbReference type="Proteomes" id="UP000235672">
    <property type="component" value="Unassembled WGS sequence"/>
</dbReference>
<name>A0A2J6Q394_9HELO</name>
<proteinExistence type="predicted"/>
<dbReference type="InterPro" id="IPR056884">
    <property type="entry name" value="NPHP3-like_N"/>
</dbReference>
<feature type="region of interest" description="Disordered" evidence="2">
    <location>
        <begin position="858"/>
        <end position="877"/>
    </location>
</feature>
<dbReference type="Pfam" id="PF24883">
    <property type="entry name" value="NPHP3_N"/>
    <property type="match status" value="1"/>
</dbReference>